<accession>A0A0G1U6G8</accession>
<organism evidence="2 3">
    <name type="scientific">Candidatus Wolfebacteria bacterium GW2011_GWA2_47_9b</name>
    <dbReference type="NCBI Taxonomy" id="1619005"/>
    <lineage>
        <taxon>Bacteria</taxon>
        <taxon>Candidatus Wolfeibacteriota</taxon>
    </lineage>
</organism>
<reference evidence="2 3" key="1">
    <citation type="journal article" date="2015" name="Nature">
        <title>rRNA introns, odd ribosomes, and small enigmatic genomes across a large radiation of phyla.</title>
        <authorList>
            <person name="Brown C.T."/>
            <person name="Hug L.A."/>
            <person name="Thomas B.C."/>
            <person name="Sharon I."/>
            <person name="Castelle C.J."/>
            <person name="Singh A."/>
            <person name="Wilkins M.J."/>
            <person name="Williams K.H."/>
            <person name="Banfield J.F."/>
        </authorList>
    </citation>
    <scope>NUCLEOTIDE SEQUENCE [LARGE SCALE GENOMIC DNA]</scope>
</reference>
<protein>
    <submittedName>
        <fullName evidence="2">Uncharacterized protein</fullName>
    </submittedName>
</protein>
<sequence length="353" mass="40506">MKKIGIGFGIVMALVLIVQTAGFFAVKWKWTNVAGAVDLHNDAFRQVARRVKEIPVQKKQIDVVQCKIDALGSHARYNTEMIGNAYRQTDSKALAEFMIEAVVLRLEDEGKPIRSILAQCESGGMPHGAAGDLETVFPWMQTEDWVVFRDAIVKDELIIERVAREADVEPRLIVTQLVAEQLRLFNSSREVYKRFFAPLRMLGNETKFSWGVTGVKEETAIRIEENLKNRQSSFWLGEQYEHLLDFDSDEDVEEARFKRITAKDHYYAYLYAALYVRQVTRQWEVAGDDISHRPDILATLYNIGFDRSKPKPDPAVGGAMITIVDRKYSFGSIGYEFYFSGELMDQFPYTMWQ</sequence>
<evidence type="ECO:0000256" key="1">
    <source>
        <dbReference type="SAM" id="Phobius"/>
    </source>
</evidence>
<name>A0A0G1U6G8_9BACT</name>
<comment type="caution">
    <text evidence="2">The sequence shown here is derived from an EMBL/GenBank/DDBJ whole genome shotgun (WGS) entry which is preliminary data.</text>
</comment>
<dbReference type="AlphaFoldDB" id="A0A0G1U6G8"/>
<feature type="transmembrane region" description="Helical" evidence="1">
    <location>
        <begin position="6"/>
        <end position="26"/>
    </location>
</feature>
<proteinExistence type="predicted"/>
<dbReference type="EMBL" id="LCPB01000011">
    <property type="protein sequence ID" value="KKU89639.1"/>
    <property type="molecule type" value="Genomic_DNA"/>
</dbReference>
<evidence type="ECO:0000313" key="2">
    <source>
        <dbReference type="EMBL" id="KKU89639.1"/>
    </source>
</evidence>
<dbReference type="Proteomes" id="UP000033882">
    <property type="component" value="Unassembled WGS sequence"/>
</dbReference>
<keyword evidence="1" id="KW-0812">Transmembrane</keyword>
<gene>
    <name evidence="2" type="ORF">UY19_C0011G0044</name>
</gene>
<keyword evidence="1" id="KW-1133">Transmembrane helix</keyword>
<evidence type="ECO:0000313" key="3">
    <source>
        <dbReference type="Proteomes" id="UP000033882"/>
    </source>
</evidence>
<keyword evidence="1" id="KW-0472">Membrane</keyword>